<evidence type="ECO:0000313" key="6">
    <source>
        <dbReference type="EMBL" id="KAJ8967431.1"/>
    </source>
</evidence>
<dbReference type="PANTHER" id="PTHR10924">
    <property type="entry name" value="MAJOR FACILITATOR SUPERFAMILY PROTEIN-RELATED"/>
    <property type="match status" value="1"/>
</dbReference>
<feature type="transmembrane region" description="Helical" evidence="5">
    <location>
        <begin position="209"/>
        <end position="229"/>
    </location>
</feature>
<dbReference type="Pfam" id="PF07690">
    <property type="entry name" value="MFS_1"/>
    <property type="match status" value="1"/>
</dbReference>
<evidence type="ECO:0000256" key="3">
    <source>
        <dbReference type="ARBA" id="ARBA00022989"/>
    </source>
</evidence>
<dbReference type="Gene3D" id="1.20.1250.20">
    <property type="entry name" value="MFS general substrate transporter like domains"/>
    <property type="match status" value="1"/>
</dbReference>
<dbReference type="GO" id="GO:0020037">
    <property type="term" value="F:heme binding"/>
    <property type="evidence" value="ECO:0007669"/>
    <property type="project" value="TreeGrafter"/>
</dbReference>
<organism evidence="6 7">
    <name type="scientific">Rhamnusium bicolor</name>
    <dbReference type="NCBI Taxonomy" id="1586634"/>
    <lineage>
        <taxon>Eukaryota</taxon>
        <taxon>Metazoa</taxon>
        <taxon>Ecdysozoa</taxon>
        <taxon>Arthropoda</taxon>
        <taxon>Hexapoda</taxon>
        <taxon>Insecta</taxon>
        <taxon>Pterygota</taxon>
        <taxon>Neoptera</taxon>
        <taxon>Endopterygota</taxon>
        <taxon>Coleoptera</taxon>
        <taxon>Polyphaga</taxon>
        <taxon>Cucujiformia</taxon>
        <taxon>Chrysomeloidea</taxon>
        <taxon>Cerambycidae</taxon>
        <taxon>Lepturinae</taxon>
        <taxon>Rhagiini</taxon>
        <taxon>Rhamnusium</taxon>
    </lineage>
</organism>
<dbReference type="SUPFAM" id="SSF103473">
    <property type="entry name" value="MFS general substrate transporter"/>
    <property type="match status" value="1"/>
</dbReference>
<dbReference type="GO" id="GO:0015232">
    <property type="term" value="F:heme transmembrane transporter activity"/>
    <property type="evidence" value="ECO:0007669"/>
    <property type="project" value="TreeGrafter"/>
</dbReference>
<accession>A0AAV8ZQ72</accession>
<dbReference type="Proteomes" id="UP001162156">
    <property type="component" value="Unassembled WGS sequence"/>
</dbReference>
<dbReference type="AlphaFoldDB" id="A0AAV8ZQ72"/>
<feature type="transmembrane region" description="Helical" evidence="5">
    <location>
        <begin position="120"/>
        <end position="137"/>
    </location>
</feature>
<reference evidence="6" key="1">
    <citation type="journal article" date="2023" name="Insect Mol. Biol.">
        <title>Genome sequencing provides insights into the evolution of gene families encoding plant cell wall-degrading enzymes in longhorned beetles.</title>
        <authorList>
            <person name="Shin N.R."/>
            <person name="Okamura Y."/>
            <person name="Kirsch R."/>
            <person name="Pauchet Y."/>
        </authorList>
    </citation>
    <scope>NUCLEOTIDE SEQUENCE</scope>
    <source>
        <strain evidence="6">RBIC_L_NR</strain>
    </source>
</reference>
<name>A0AAV8ZQ72_9CUCU</name>
<protein>
    <recommendedName>
        <fullName evidence="8">Major facilitator superfamily (MFS) profile domain-containing protein</fullName>
    </recommendedName>
</protein>
<proteinExistence type="predicted"/>
<evidence type="ECO:0008006" key="8">
    <source>
        <dbReference type="Google" id="ProtNLM"/>
    </source>
</evidence>
<feature type="transmembrane region" description="Helical" evidence="5">
    <location>
        <begin position="79"/>
        <end position="100"/>
    </location>
</feature>
<sequence>MQLQEKTYKNGANHQINSKYGEVAGDMKTSRKEMEISNFPKRPKYAPSQAQIDERENKEDVTLSVFFKSLKTLLKNKSFLIHTVAYGFCYGIFSAIGTLLNQFILNYFEGAEEDAGRMGLAMIIIGMVGSILTGVVLDKTHKFKETAFVIFLMCGVSICGFLFALELRSKWMVYVAISIFGFFLNAYMPAGIEFATELTFPSPESTVTGILLATSQILAVIFTLVLSSVNKTFGTFWALSIQAIILFIGTVLTGLTPNKLRKQKAFMQDAKFDKLPTEDNA</sequence>
<feature type="transmembrane region" description="Helical" evidence="5">
    <location>
        <begin position="146"/>
        <end position="165"/>
    </location>
</feature>
<evidence type="ECO:0000313" key="7">
    <source>
        <dbReference type="Proteomes" id="UP001162156"/>
    </source>
</evidence>
<dbReference type="EMBL" id="JANEYF010000854">
    <property type="protein sequence ID" value="KAJ8967431.1"/>
    <property type="molecule type" value="Genomic_DNA"/>
</dbReference>
<keyword evidence="7" id="KW-1185">Reference proteome</keyword>
<dbReference type="PANTHER" id="PTHR10924:SF4">
    <property type="entry name" value="GH15861P"/>
    <property type="match status" value="1"/>
</dbReference>
<dbReference type="InterPro" id="IPR036259">
    <property type="entry name" value="MFS_trans_sf"/>
</dbReference>
<feature type="transmembrane region" description="Helical" evidence="5">
    <location>
        <begin position="171"/>
        <end position="188"/>
    </location>
</feature>
<keyword evidence="3 5" id="KW-1133">Transmembrane helix</keyword>
<keyword evidence="4 5" id="KW-0472">Membrane</keyword>
<feature type="transmembrane region" description="Helical" evidence="5">
    <location>
        <begin position="235"/>
        <end position="255"/>
    </location>
</feature>
<evidence type="ECO:0000256" key="1">
    <source>
        <dbReference type="ARBA" id="ARBA00004141"/>
    </source>
</evidence>
<evidence type="ECO:0000256" key="5">
    <source>
        <dbReference type="SAM" id="Phobius"/>
    </source>
</evidence>
<evidence type="ECO:0000256" key="4">
    <source>
        <dbReference type="ARBA" id="ARBA00023136"/>
    </source>
</evidence>
<dbReference type="InterPro" id="IPR011701">
    <property type="entry name" value="MFS"/>
</dbReference>
<comment type="subcellular location">
    <subcellularLocation>
        <location evidence="1">Membrane</location>
        <topology evidence="1">Multi-pass membrane protein</topology>
    </subcellularLocation>
</comment>
<comment type="caution">
    <text evidence="6">The sequence shown here is derived from an EMBL/GenBank/DDBJ whole genome shotgun (WGS) entry which is preliminary data.</text>
</comment>
<gene>
    <name evidence="6" type="ORF">NQ314_002879</name>
</gene>
<dbReference type="GO" id="GO:0016020">
    <property type="term" value="C:membrane"/>
    <property type="evidence" value="ECO:0007669"/>
    <property type="project" value="UniProtKB-SubCell"/>
</dbReference>
<evidence type="ECO:0000256" key="2">
    <source>
        <dbReference type="ARBA" id="ARBA00022692"/>
    </source>
</evidence>
<dbReference type="InterPro" id="IPR049680">
    <property type="entry name" value="FLVCR1-2_SLC49-like"/>
</dbReference>
<keyword evidence="2 5" id="KW-0812">Transmembrane</keyword>
<dbReference type="GO" id="GO:0097037">
    <property type="term" value="P:heme export"/>
    <property type="evidence" value="ECO:0007669"/>
    <property type="project" value="TreeGrafter"/>
</dbReference>